<dbReference type="Pfam" id="PF00581">
    <property type="entry name" value="Rhodanese"/>
    <property type="match status" value="1"/>
</dbReference>
<proteinExistence type="predicted"/>
<evidence type="ECO:0000313" key="6">
    <source>
        <dbReference type="Proteomes" id="UP000626180"/>
    </source>
</evidence>
<dbReference type="CDD" id="cd00158">
    <property type="entry name" value="RHOD"/>
    <property type="match status" value="1"/>
</dbReference>
<organism evidence="4 5">
    <name type="scientific">Pseudomonas luteola</name>
    <dbReference type="NCBI Taxonomy" id="47886"/>
    <lineage>
        <taxon>Bacteria</taxon>
        <taxon>Pseudomonadati</taxon>
        <taxon>Pseudomonadota</taxon>
        <taxon>Gammaproteobacteria</taxon>
        <taxon>Pseudomonadales</taxon>
        <taxon>Pseudomonadaceae</taxon>
        <taxon>Pseudomonas</taxon>
    </lineage>
</organism>
<reference evidence="4 5" key="1">
    <citation type="submission" date="2018-06" db="EMBL/GenBank/DDBJ databases">
        <authorList>
            <consortium name="Pathogen Informatics"/>
            <person name="Doyle S."/>
        </authorList>
    </citation>
    <scope>NUCLEOTIDE SEQUENCE [LARGE SCALE GENOMIC DNA]</scope>
    <source>
        <strain evidence="4 5">NCTC11842</strain>
    </source>
</reference>
<sequence length="117" mass="12595">MANHSDDFLKLAAEAKSRIRQVSPVEAEQLVDQGALLLDVRERDEFERGHLDGATHMSRGILEMHIGELAANKATPIVCYCGGGNRGALAAESLQRMGYTQVVSIEGGLAACNTQKD</sequence>
<dbReference type="Proteomes" id="UP000638986">
    <property type="component" value="Unassembled WGS sequence"/>
</dbReference>
<evidence type="ECO:0000313" key="3">
    <source>
        <dbReference type="EMBL" id="MBH3439815.1"/>
    </source>
</evidence>
<dbReference type="PANTHER" id="PTHR43031:SF1">
    <property type="entry name" value="PYRIDINE NUCLEOTIDE-DISULPHIDE OXIDOREDUCTASE"/>
    <property type="match status" value="1"/>
</dbReference>
<gene>
    <name evidence="4" type="primary">yibN_1</name>
    <name evidence="3" type="ORF">I5Q09_14100</name>
    <name evidence="2" type="ORF">IRZ65_18075</name>
    <name evidence="4" type="ORF">NCTC11842_04127</name>
</gene>
<dbReference type="Gene3D" id="3.40.250.10">
    <property type="entry name" value="Rhodanese-like domain"/>
    <property type="match status" value="1"/>
</dbReference>
<reference evidence="2 6" key="2">
    <citation type="submission" date="2020-10" db="EMBL/GenBank/DDBJ databases">
        <title>Genome sequences of Pseudomonas isolates.</title>
        <authorList>
            <person name="Wessels L."/>
            <person name="Reich F."/>
            <person name="Hammerl J."/>
        </authorList>
    </citation>
    <scope>NUCLEOTIDE SEQUENCE [LARGE SCALE GENOMIC DNA]</scope>
    <source>
        <strain evidence="2 6">20-MO00624-0</strain>
    </source>
</reference>
<reference evidence="3 7" key="3">
    <citation type="submission" date="2020-11" db="EMBL/GenBank/DDBJ databases">
        <title>Enhanced detection system for hospital associated transmission using whole genome sequencing surveillance.</title>
        <authorList>
            <person name="Harrison L.H."/>
            <person name="Van Tyne D."/>
            <person name="Marsh J.W."/>
            <person name="Griffith M.P."/>
            <person name="Snyder D.J."/>
            <person name="Cooper V.S."/>
            <person name="Mustapha M."/>
        </authorList>
    </citation>
    <scope>NUCLEOTIDE SEQUENCE [LARGE SCALE GENOMIC DNA]</scope>
    <source>
        <strain evidence="3 7">PSB00013</strain>
    </source>
</reference>
<dbReference type="EMBL" id="JADTXM010000009">
    <property type="protein sequence ID" value="MBH3439815.1"/>
    <property type="molecule type" value="Genomic_DNA"/>
</dbReference>
<feature type="domain" description="Rhodanese" evidence="1">
    <location>
        <begin position="31"/>
        <end position="114"/>
    </location>
</feature>
<evidence type="ECO:0000259" key="1">
    <source>
        <dbReference type="PROSITE" id="PS50206"/>
    </source>
</evidence>
<dbReference type="PROSITE" id="PS50206">
    <property type="entry name" value="RHODANESE_3"/>
    <property type="match status" value="1"/>
</dbReference>
<dbReference type="Proteomes" id="UP000250443">
    <property type="component" value="Unassembled WGS sequence"/>
</dbReference>
<dbReference type="SMART" id="SM00450">
    <property type="entry name" value="RHOD"/>
    <property type="match status" value="1"/>
</dbReference>
<dbReference type="SUPFAM" id="SSF52821">
    <property type="entry name" value="Rhodanese/Cell cycle control phosphatase"/>
    <property type="match status" value="1"/>
</dbReference>
<dbReference type="RefSeq" id="WP_010795881.1">
    <property type="nucleotide sequence ID" value="NZ_CP069262.1"/>
</dbReference>
<dbReference type="InterPro" id="IPR036873">
    <property type="entry name" value="Rhodanese-like_dom_sf"/>
</dbReference>
<dbReference type="AlphaFoldDB" id="A0A2X2CYT8"/>
<accession>A0A2X2CYT8</accession>
<protein>
    <submittedName>
        <fullName evidence="4">Rhodanese-domain-containing protein</fullName>
    </submittedName>
    <submittedName>
        <fullName evidence="2">Rhodanese-like domain-containing protein</fullName>
    </submittedName>
</protein>
<dbReference type="Proteomes" id="UP000626180">
    <property type="component" value="Unassembled WGS sequence"/>
</dbReference>
<evidence type="ECO:0000313" key="4">
    <source>
        <dbReference type="EMBL" id="SPZ11871.1"/>
    </source>
</evidence>
<dbReference type="EMBL" id="UAUF01000014">
    <property type="protein sequence ID" value="SPZ11871.1"/>
    <property type="molecule type" value="Genomic_DNA"/>
</dbReference>
<dbReference type="InterPro" id="IPR050229">
    <property type="entry name" value="GlpE_sulfurtransferase"/>
</dbReference>
<dbReference type="InterPro" id="IPR001763">
    <property type="entry name" value="Rhodanese-like_dom"/>
</dbReference>
<dbReference type="PANTHER" id="PTHR43031">
    <property type="entry name" value="FAD-DEPENDENT OXIDOREDUCTASE"/>
    <property type="match status" value="1"/>
</dbReference>
<dbReference type="EMBL" id="JADMCD010000010">
    <property type="protein sequence ID" value="MBF8642589.1"/>
    <property type="molecule type" value="Genomic_DNA"/>
</dbReference>
<evidence type="ECO:0000313" key="2">
    <source>
        <dbReference type="EMBL" id="MBF8642589.1"/>
    </source>
</evidence>
<evidence type="ECO:0000313" key="7">
    <source>
        <dbReference type="Proteomes" id="UP000638986"/>
    </source>
</evidence>
<keyword evidence="6" id="KW-1185">Reference proteome</keyword>
<name>A0A2X2CYT8_PSELU</name>
<evidence type="ECO:0000313" key="5">
    <source>
        <dbReference type="Proteomes" id="UP000250443"/>
    </source>
</evidence>